<keyword evidence="2" id="KW-0547">Nucleotide-binding</keyword>
<organism evidence="6 7">
    <name type="scientific">Kitasatospora cineracea</name>
    <dbReference type="NCBI Taxonomy" id="88074"/>
    <lineage>
        <taxon>Bacteria</taxon>
        <taxon>Bacillati</taxon>
        <taxon>Actinomycetota</taxon>
        <taxon>Actinomycetes</taxon>
        <taxon>Kitasatosporales</taxon>
        <taxon>Streptomycetaceae</taxon>
        <taxon>Kitasatospora</taxon>
    </lineage>
</organism>
<dbReference type="Pfam" id="PF03029">
    <property type="entry name" value="ATP_bind_1"/>
    <property type="match status" value="1"/>
</dbReference>
<dbReference type="InterPro" id="IPR027417">
    <property type="entry name" value="P-loop_NTPase"/>
</dbReference>
<dbReference type="Proteomes" id="UP000267408">
    <property type="component" value="Unassembled WGS sequence"/>
</dbReference>
<keyword evidence="3" id="KW-0378">Hydrolase</keyword>
<evidence type="ECO:0000256" key="3">
    <source>
        <dbReference type="ARBA" id="ARBA00022801"/>
    </source>
</evidence>
<dbReference type="SUPFAM" id="SSF52540">
    <property type="entry name" value="P-loop containing nucleoside triphosphate hydrolases"/>
    <property type="match status" value="1"/>
</dbReference>
<keyword evidence="4" id="KW-0342">GTP-binding</keyword>
<proteinExistence type="inferred from homology"/>
<evidence type="ECO:0000256" key="5">
    <source>
        <dbReference type="SAM" id="MobiDB-lite"/>
    </source>
</evidence>
<comment type="caution">
    <text evidence="6">The sequence shown here is derived from an EMBL/GenBank/DDBJ whole genome shotgun (WGS) entry which is preliminary data.</text>
</comment>
<dbReference type="PANTHER" id="PTHR42708">
    <property type="entry name" value="ATP/GTP-BINDING PROTEIN-RELATED"/>
    <property type="match status" value="1"/>
</dbReference>
<sequence>MDFAPSSSTVTLPGDGPSGAPAYLPPTDPILMKLMVTGPFGVGKTTFVRTLSEIPTLHTEETMTAAGAPVDDTSRTPGKTATTVAVDFGRLTLSAGEFVLYLFGTPGQRRFLPLWEDLARGALGALVLADTRRLADAFDAMDLIEEAGLPYAVAVNRFPDTPPIALDAIRAALDLDPATPLVEVDAREREGCVDALIALTEHVLDRLPQETSP</sequence>
<reference evidence="6 7" key="1">
    <citation type="submission" date="2018-11" db="EMBL/GenBank/DDBJ databases">
        <title>Sequencing the genomes of 1000 actinobacteria strains.</title>
        <authorList>
            <person name="Klenk H.-P."/>
        </authorList>
    </citation>
    <scope>NUCLEOTIDE SEQUENCE [LARGE SCALE GENOMIC DNA]</scope>
    <source>
        <strain evidence="6 7">DSM 44780</strain>
    </source>
</reference>
<dbReference type="InterPro" id="IPR004130">
    <property type="entry name" value="Gpn"/>
</dbReference>
<name>A0A8G1UDN1_9ACTN</name>
<dbReference type="GO" id="GO:0016787">
    <property type="term" value="F:hydrolase activity"/>
    <property type="evidence" value="ECO:0007669"/>
    <property type="project" value="UniProtKB-KW"/>
</dbReference>
<gene>
    <name evidence="6" type="ORF">EDD39_0185</name>
</gene>
<feature type="region of interest" description="Disordered" evidence="5">
    <location>
        <begin position="1"/>
        <end position="23"/>
    </location>
</feature>
<feature type="compositionally biased region" description="Polar residues" evidence="5">
    <location>
        <begin position="1"/>
        <end position="11"/>
    </location>
</feature>
<dbReference type="PRINTS" id="PR00449">
    <property type="entry name" value="RASTRNSFRMNG"/>
</dbReference>
<dbReference type="CDD" id="cd00882">
    <property type="entry name" value="Ras_like_GTPase"/>
    <property type="match status" value="1"/>
</dbReference>
<keyword evidence="6" id="KW-0675">Receptor</keyword>
<dbReference type="Gene3D" id="3.40.50.300">
    <property type="entry name" value="P-loop containing nucleotide triphosphate hydrolases"/>
    <property type="match status" value="1"/>
</dbReference>
<dbReference type="PANTHER" id="PTHR42708:SF1">
    <property type="entry name" value="GLIDING MOTILITY PROTEIN MGLA"/>
    <property type="match status" value="1"/>
</dbReference>
<evidence type="ECO:0000256" key="4">
    <source>
        <dbReference type="ARBA" id="ARBA00023134"/>
    </source>
</evidence>
<dbReference type="GO" id="GO:0005525">
    <property type="term" value="F:GTP binding"/>
    <property type="evidence" value="ECO:0007669"/>
    <property type="project" value="UniProtKB-KW"/>
</dbReference>
<dbReference type="InterPro" id="IPR052705">
    <property type="entry name" value="Gliding_Motility_GTPase"/>
</dbReference>
<evidence type="ECO:0000256" key="1">
    <source>
        <dbReference type="ARBA" id="ARBA00005290"/>
    </source>
</evidence>
<evidence type="ECO:0000256" key="2">
    <source>
        <dbReference type="ARBA" id="ARBA00022741"/>
    </source>
</evidence>
<dbReference type="EMBL" id="RJVJ01000001">
    <property type="protein sequence ID" value="ROR42071.1"/>
    <property type="molecule type" value="Genomic_DNA"/>
</dbReference>
<protein>
    <submittedName>
        <fullName evidence="6">Signal recognition particle receptor subunit beta</fullName>
    </submittedName>
</protein>
<evidence type="ECO:0000313" key="6">
    <source>
        <dbReference type="EMBL" id="ROR42071.1"/>
    </source>
</evidence>
<dbReference type="AlphaFoldDB" id="A0A8G1UDN1"/>
<evidence type="ECO:0000313" key="7">
    <source>
        <dbReference type="Proteomes" id="UP000267408"/>
    </source>
</evidence>
<comment type="similarity">
    <text evidence="1">Belongs to the GPN-loop GTPase family.</text>
</comment>
<accession>A0A8G1UDN1</accession>